<comment type="caution">
    <text evidence="10">The sequence shown here is derived from an EMBL/GenBank/DDBJ whole genome shotgun (WGS) entry which is preliminary data.</text>
</comment>
<dbReference type="Pfam" id="PF06858">
    <property type="entry name" value="NOG1"/>
    <property type="match status" value="1"/>
</dbReference>
<sequence length="645" mass="74087">MQLSWKDIPTVAPANDMLDIVLNRTQRKTPTVIRPGFKITRIRAFYMRKVKFTAEGFEEKFDDILKGFPNINDVHPFHRDLMDTLYEKNHYKISLAAVSRAKTLVEQVSRDYTRLLKFGQSLFQCKQLKRAALGRMATIVKKLKDPLVYLEQVRQHLGRLPSIDPNTRTLLICGYPNVGKSSFLRCITKSDVEVQPYAFTTKSLYVGHFDYKYLRFQAIDTPGILDRPTEEMNNIEMQSIYAIAHLRSCVMYFMDLSEQCGFSVEAQVKLFHSIKPLFANKSVMVVINKTDIIRPEDLDEERAKLLQTVTELPGVEIMSASCQLEDNVMNVRNKACEKLLASRIENKLKSQARITNVLNKIHVAKPQARDDVERTPYIPEEFKKLKKYDPEDPERRLLARDIEAENGGAGVFNINLKDKYILDDDEWKNDIMPEIMDGKNVYDFLDPDIAAKLQALEEEEERLEKEGFYDSDEDESYGGFDQEEIDEIREKADWIRNKQKKMIAEARNKKSLRNKAMMPRSKLVKSFGDMEKHMATLGHDMSSLQDKHRAAAEKSRYVETGADVVFGQNDSMASGSNGGKLRQSDRLLDGVADGSMRSKADRMAKLQRRQRNRDARQGEADRHATASLPKHLFSGKRGIGKSDFR</sequence>
<dbReference type="GO" id="GO:0030687">
    <property type="term" value="C:preribosome, large subunit precursor"/>
    <property type="evidence" value="ECO:0007669"/>
    <property type="project" value="EnsemblFungi"/>
</dbReference>
<dbReference type="PIRSF" id="PIRSF038919">
    <property type="entry name" value="NOG1"/>
    <property type="match status" value="1"/>
</dbReference>
<dbReference type="Pfam" id="PF17835">
    <property type="entry name" value="NOG1_N"/>
    <property type="match status" value="1"/>
</dbReference>
<comment type="function">
    <text evidence="1 8">Involved in the biogenesis of the 60S ribosomal subunit.</text>
</comment>
<dbReference type="VEuPathDB" id="FungiDB:GVI51_H05555"/>
<dbReference type="InterPro" id="IPR012973">
    <property type="entry name" value="NOG_C"/>
</dbReference>
<evidence type="ECO:0000256" key="1">
    <source>
        <dbReference type="ARBA" id="ARBA00002889"/>
    </source>
</evidence>
<dbReference type="PhylomeDB" id="A0A0W0DJH2"/>
<feature type="compositionally biased region" description="Basic and acidic residues" evidence="9">
    <location>
        <begin position="612"/>
        <end position="624"/>
    </location>
</feature>
<proteinExistence type="inferred from homology"/>
<dbReference type="VEuPathDB" id="FungiDB:GWK60_H05621"/>
<dbReference type="OMA" id="EWKNDVM"/>
<dbReference type="GO" id="GO:0005525">
    <property type="term" value="F:GTP binding"/>
    <property type="evidence" value="ECO:0007669"/>
    <property type="project" value="UniProtKB-KW"/>
</dbReference>
<evidence type="ECO:0000256" key="7">
    <source>
        <dbReference type="ARBA" id="ARBA00023242"/>
    </source>
</evidence>
<dbReference type="InterPro" id="IPR010674">
    <property type="entry name" value="NOG1_Rossman_fold_dom"/>
</dbReference>
<dbReference type="VEuPathDB" id="FungiDB:GW608_H05709"/>
<dbReference type="Proteomes" id="UP000054886">
    <property type="component" value="Unassembled WGS sequence"/>
</dbReference>
<dbReference type="CDD" id="cd01897">
    <property type="entry name" value="NOG"/>
    <property type="match status" value="1"/>
</dbReference>
<dbReference type="AlphaFoldDB" id="A0A0W0DJH2"/>
<keyword evidence="4 8" id="KW-0690">Ribosome biogenesis</keyword>
<comment type="subcellular location">
    <subcellularLocation>
        <location evidence="2 8">Nucleus</location>
        <location evidence="2 8">Nucleolus</location>
    </subcellularLocation>
</comment>
<comment type="similarity">
    <text evidence="8">Belongs to the TRAFAC class OBG-HflX-like GTPase superfamily. OBG GTPase family. NOG subfamily.</text>
</comment>
<evidence type="ECO:0000313" key="11">
    <source>
        <dbReference type="Proteomes" id="UP000054886"/>
    </source>
</evidence>
<keyword evidence="6" id="KW-0342">GTP-binding</keyword>
<organism evidence="10 11">
    <name type="scientific">Candida glabrata</name>
    <name type="common">Yeast</name>
    <name type="synonym">Torulopsis glabrata</name>
    <dbReference type="NCBI Taxonomy" id="5478"/>
    <lineage>
        <taxon>Eukaryota</taxon>
        <taxon>Fungi</taxon>
        <taxon>Dikarya</taxon>
        <taxon>Ascomycota</taxon>
        <taxon>Saccharomycotina</taxon>
        <taxon>Saccharomycetes</taxon>
        <taxon>Saccharomycetales</taxon>
        <taxon>Saccharomycetaceae</taxon>
        <taxon>Nakaseomyces</taxon>
    </lineage>
</organism>
<evidence type="ECO:0000256" key="3">
    <source>
        <dbReference type="ARBA" id="ARBA00022126"/>
    </source>
</evidence>
<reference evidence="10 11" key="1">
    <citation type="submission" date="2015-10" db="EMBL/GenBank/DDBJ databases">
        <title>Draft genomes sequences of Candida glabrata isolates 1A, 1B, 2A, 2B, 3A and 3B.</title>
        <authorList>
            <person name="Haavelsrud O.E."/>
            <person name="Gaustad P."/>
        </authorList>
    </citation>
    <scope>NUCLEOTIDE SEQUENCE [LARGE SCALE GENOMIC DNA]</scope>
    <source>
        <strain evidence="10">910700640</strain>
    </source>
</reference>
<evidence type="ECO:0000256" key="6">
    <source>
        <dbReference type="ARBA" id="ARBA00023134"/>
    </source>
</evidence>
<dbReference type="PANTHER" id="PTHR45759">
    <property type="entry name" value="NUCLEOLAR GTP-BINDING PROTEIN 1"/>
    <property type="match status" value="1"/>
</dbReference>
<dbReference type="VEuPathDB" id="FungiDB:B1J91_H05709g"/>
<feature type="region of interest" description="Disordered" evidence="9">
    <location>
        <begin position="567"/>
        <end position="645"/>
    </location>
</feature>
<gene>
    <name evidence="10" type="ORF">AO440_002137</name>
</gene>
<dbReference type="InterPro" id="IPR006073">
    <property type="entry name" value="GTP-bd"/>
</dbReference>
<dbReference type="PROSITE" id="PS51710">
    <property type="entry name" value="G_OBG"/>
    <property type="match status" value="1"/>
</dbReference>
<accession>A0A0W0DJH2</accession>
<evidence type="ECO:0000256" key="2">
    <source>
        <dbReference type="ARBA" id="ARBA00004604"/>
    </source>
</evidence>
<dbReference type="PRINTS" id="PR00326">
    <property type="entry name" value="GTP1OBG"/>
</dbReference>
<dbReference type="FunFam" id="1.20.120.1190:FF:000001">
    <property type="entry name" value="Nucleolar GTP-binding protein 1"/>
    <property type="match status" value="1"/>
</dbReference>
<evidence type="ECO:0000313" key="10">
    <source>
        <dbReference type="EMBL" id="KTA96339.1"/>
    </source>
</evidence>
<dbReference type="GO" id="GO:0006364">
    <property type="term" value="P:rRNA processing"/>
    <property type="evidence" value="ECO:0007669"/>
    <property type="project" value="EnsemblFungi"/>
</dbReference>
<dbReference type="Gene3D" id="3.40.50.300">
    <property type="entry name" value="P-loop containing nucleotide triphosphate hydrolases"/>
    <property type="match status" value="1"/>
</dbReference>
<dbReference type="GO" id="GO:1902626">
    <property type="term" value="P:assembly of large subunit precursor of preribosome"/>
    <property type="evidence" value="ECO:0007669"/>
    <property type="project" value="EnsemblFungi"/>
</dbReference>
<dbReference type="SMR" id="A0A0W0DJH2"/>
<dbReference type="FunFam" id="3.40.50.300:FF:000496">
    <property type="entry name" value="Nucleolar GTP-binding protein 1"/>
    <property type="match status" value="1"/>
</dbReference>
<dbReference type="InterPro" id="IPR031167">
    <property type="entry name" value="G_OBG"/>
</dbReference>
<keyword evidence="7 8" id="KW-0539">Nucleus</keyword>
<protein>
    <recommendedName>
        <fullName evidence="3 8">Nucleolar GTP-binding protein 1</fullName>
    </recommendedName>
</protein>
<keyword evidence="5" id="KW-0547">Nucleotide-binding</keyword>
<evidence type="ECO:0000256" key="9">
    <source>
        <dbReference type="SAM" id="MobiDB-lite"/>
    </source>
</evidence>
<name>A0A0W0DJH2_CANGB</name>
<dbReference type="GO" id="GO:0005730">
    <property type="term" value="C:nucleolus"/>
    <property type="evidence" value="ECO:0007669"/>
    <property type="project" value="UniProtKB-SubCell"/>
</dbReference>
<dbReference type="OrthoDB" id="415015at2759"/>
<evidence type="ECO:0000256" key="8">
    <source>
        <dbReference type="PIRNR" id="PIRNR038919"/>
    </source>
</evidence>
<dbReference type="InterPro" id="IPR024926">
    <property type="entry name" value="NOG1"/>
</dbReference>
<dbReference type="InterPro" id="IPR027417">
    <property type="entry name" value="P-loop_NTPase"/>
</dbReference>
<evidence type="ECO:0000256" key="5">
    <source>
        <dbReference type="ARBA" id="ARBA00022741"/>
    </source>
</evidence>
<dbReference type="GO" id="GO:0005737">
    <property type="term" value="C:cytoplasm"/>
    <property type="evidence" value="ECO:0007669"/>
    <property type="project" value="EnsemblFungi"/>
</dbReference>
<dbReference type="SUPFAM" id="SSF52540">
    <property type="entry name" value="P-loop containing nucleoside triphosphate hydrolases"/>
    <property type="match status" value="1"/>
</dbReference>
<dbReference type="Gene3D" id="1.20.120.1190">
    <property type="match status" value="1"/>
</dbReference>
<evidence type="ECO:0000256" key="4">
    <source>
        <dbReference type="ARBA" id="ARBA00022517"/>
    </source>
</evidence>
<dbReference type="VEuPathDB" id="FungiDB:CAGL0H05709g"/>
<dbReference type="Pfam" id="PF08155">
    <property type="entry name" value="NOGCT"/>
    <property type="match status" value="1"/>
</dbReference>
<dbReference type="InterPro" id="IPR041623">
    <property type="entry name" value="NOG1_N"/>
</dbReference>
<dbReference type="EMBL" id="LLZZ01000173">
    <property type="protein sequence ID" value="KTA96339.1"/>
    <property type="molecule type" value="Genomic_DNA"/>
</dbReference>
<dbReference type="GO" id="GO:0000054">
    <property type="term" value="P:ribosomal subunit export from nucleus"/>
    <property type="evidence" value="ECO:0007669"/>
    <property type="project" value="EnsemblFungi"/>
</dbReference>